<keyword evidence="1" id="KW-0472">Membrane</keyword>
<dbReference type="EMBL" id="JACAZH010000049">
    <property type="protein sequence ID" value="KAF7334214.1"/>
    <property type="molecule type" value="Genomic_DNA"/>
</dbReference>
<name>A0A8H6X4R1_9AGAR</name>
<sequence length="360" mass="39554">MANATESPNPYTPLALLHPALANQFEVSRYFYAATLGAYVWDIGLHLGDDYALLFKRKIRFPTVVYFLSKAFTLAFILTAFVGQVSSIKNCNAIEISLDVCFVLSQTATAMLFFLRVTAVWHPSKIAFAVFSILWIAVLGAGITVPLGVRSVHIVPSMQCLTTVVPGNTEASVIIPLINDTAIFLAINHRVLAHTILEDSSMTRLRLFFGGAGLSRLSEALLRSGQHFYLIAVAANITLIVVLKLPQLAPVSRGMLSIPALALTNAMACLVFRRIKFGLISSDGTLNIPISDFHATTNPGSLPLHSRRTDHTTAEFRTNITFPLDVHMQTAVDKFEDGAAASQEMYKPHRYLCNFELELK</sequence>
<dbReference type="Proteomes" id="UP000623467">
    <property type="component" value="Unassembled WGS sequence"/>
</dbReference>
<reference evidence="2" key="1">
    <citation type="submission" date="2020-05" db="EMBL/GenBank/DDBJ databases">
        <title>Mycena genomes resolve the evolution of fungal bioluminescence.</title>
        <authorList>
            <person name="Tsai I.J."/>
        </authorList>
    </citation>
    <scope>NUCLEOTIDE SEQUENCE</scope>
    <source>
        <strain evidence="2">160909Yilan</strain>
    </source>
</reference>
<gene>
    <name evidence="2" type="ORF">MSAN_02382700</name>
</gene>
<dbReference type="AlphaFoldDB" id="A0A8H6X4R1"/>
<protein>
    <submittedName>
        <fullName evidence="2">Uncharacterized protein</fullName>
    </submittedName>
</protein>
<accession>A0A8H6X4R1</accession>
<proteinExistence type="predicted"/>
<keyword evidence="1" id="KW-1133">Transmembrane helix</keyword>
<keyword evidence="1" id="KW-0812">Transmembrane</keyword>
<feature type="transmembrane region" description="Helical" evidence="1">
    <location>
        <begin position="126"/>
        <end position="149"/>
    </location>
</feature>
<comment type="caution">
    <text evidence="2">The sequence shown here is derived from an EMBL/GenBank/DDBJ whole genome shotgun (WGS) entry which is preliminary data.</text>
</comment>
<feature type="transmembrane region" description="Helical" evidence="1">
    <location>
        <begin position="64"/>
        <end position="84"/>
    </location>
</feature>
<evidence type="ECO:0000256" key="1">
    <source>
        <dbReference type="SAM" id="Phobius"/>
    </source>
</evidence>
<organism evidence="2 3">
    <name type="scientific">Mycena sanguinolenta</name>
    <dbReference type="NCBI Taxonomy" id="230812"/>
    <lineage>
        <taxon>Eukaryota</taxon>
        <taxon>Fungi</taxon>
        <taxon>Dikarya</taxon>
        <taxon>Basidiomycota</taxon>
        <taxon>Agaricomycotina</taxon>
        <taxon>Agaricomycetes</taxon>
        <taxon>Agaricomycetidae</taxon>
        <taxon>Agaricales</taxon>
        <taxon>Marasmiineae</taxon>
        <taxon>Mycenaceae</taxon>
        <taxon>Mycena</taxon>
    </lineage>
</organism>
<evidence type="ECO:0000313" key="2">
    <source>
        <dbReference type="EMBL" id="KAF7334214.1"/>
    </source>
</evidence>
<keyword evidence="3" id="KW-1185">Reference proteome</keyword>
<evidence type="ECO:0000313" key="3">
    <source>
        <dbReference type="Proteomes" id="UP000623467"/>
    </source>
</evidence>
<feature type="transmembrane region" description="Helical" evidence="1">
    <location>
        <begin position="96"/>
        <end position="114"/>
    </location>
</feature>
<dbReference type="OrthoDB" id="3038990at2759"/>